<dbReference type="EMBL" id="PGCI01000890">
    <property type="protein sequence ID" value="PLW12312.1"/>
    <property type="molecule type" value="Genomic_DNA"/>
</dbReference>
<evidence type="ECO:0000256" key="4">
    <source>
        <dbReference type="ARBA" id="ARBA00022741"/>
    </source>
</evidence>
<dbReference type="AlphaFoldDB" id="A0A2N5SGE2"/>
<dbReference type="PROSITE" id="PS51285">
    <property type="entry name" value="AGC_KINASE_CTER"/>
    <property type="match status" value="1"/>
</dbReference>
<sequence length="1246" mass="135667">MTCISVEQNISSMINNSQYHQQHRSTSSITTIGNHGKHEDSLDDWQVTVQQSNIKQKSIKIREPAFTLFVVTPVSHLTLARTLEEIYCFDQTLRATYPTAFKDLSPPSILTSPMVAISTSSSTLRFGRSPRPSTPAMSSTSTLMPASASAPKPKSAKKHMFHSISRTLSPALSKSAARKHRSAANSALALPTPPHSPNRNCDSSLTRSSSEPSDDDDFVDVQLSESEKQYVSQIEVGNDRQENQLGRYLTNLAQRPLSSSRRESLQMGGKRMSKLMKDGKEWQAFFKIGKDDFERERKLPKRDSHSLASSLKHHSLATVTSGKSPKPQDQEDGVDSLSIMAPHPASMKRVKSDQIVYNQPGNSSVAQDTSGSPILQDQSSSPIQEISPPSEQVTPPIPLSPPIEESPSVRSRNSLEAELGLSPADADAINRLTKNLEDEDLAHLANAGPSVTSPPQSLSPTSPSMKSLPPNSPSIKGSAYNSVPASIAPSHLAESPAVVPPPSSADPPTESSPSNRSPVQRRRHKVTVADFDIMRVLGKGCAGKVLMVKYRRPGGNHPSQVYAMKSIKKNHVLSHRELQHTLTEQSVLRRVADEPESNPFIVRLWWSFHDKDHLFLVMDFHPGGDLATQLARWGRLGRDRARFYAAEITEGVTSLHRSGVIYRDLKPENILIAFDGHIVLTDFGLSKQFGRDADGHRISDEEEERTLTFCGTAEYLAPEVLLGESYSYEVDWWSFGTMLYEMLTGLTPFWSEDHATMYRRVLHDELVFSEDSNRVMDHDTKTLLRGLLQRNPAVRMTGERIKKHPYFGMIDWDHVQHKRYIPPFVPAVNPNDATDTQNFDETFLAMEPTYVQDDDPPHSGAEEKKKEENEEDAGEEGEEAEGHTGKIQPQGAVDENGQDVFDGYSYLAPSHERDSIILEDEETESVVGGGNGPEVEEGTASTQPGSEPNDPASQASSPQSAASTKDKLPSPAHPPTTIVVHESEEPDLPTSNEEDEAEEDWDVVMTPENGQSDLNGRLGRRPGNTLFARGVVDKYKLRMRKLNEGSIGGGGTPSLHAGSLRPFGSSKSSFIKAAQSQFNSVGNQSTMSSIHQASSEASYDASGGKTKKRFGLRSKKPASSANHVSLTSADPVSGSSHPPASPPVPSSCSPSKKLAPGHRGRDLAAAGALFLKKNLNGSSNPAEPPPLDLPTSDPTDPDPSSSSSAQPPPPPIPPADLAAHDEHADAVPGGMTVNPRKKKALVAGLL</sequence>
<accession>A0A2N5SGE2</accession>
<feature type="region of interest" description="Disordered" evidence="7">
    <location>
        <begin position="446"/>
        <end position="523"/>
    </location>
</feature>
<feature type="compositionally biased region" description="Low complexity" evidence="7">
    <location>
        <begin position="378"/>
        <end position="392"/>
    </location>
</feature>
<comment type="caution">
    <text evidence="10">The sequence shown here is derived from an EMBL/GenBank/DDBJ whole genome shotgun (WGS) entry which is preliminary data.</text>
</comment>
<feature type="region of interest" description="Disordered" evidence="7">
    <location>
        <begin position="1078"/>
        <end position="1235"/>
    </location>
</feature>
<feature type="compositionally biased region" description="Acidic residues" evidence="7">
    <location>
        <begin position="869"/>
        <end position="879"/>
    </location>
</feature>
<feature type="compositionally biased region" description="Low complexity" evidence="7">
    <location>
        <begin position="1189"/>
        <end position="1205"/>
    </location>
</feature>
<feature type="compositionally biased region" description="Basic and acidic residues" evidence="7">
    <location>
        <begin position="855"/>
        <end position="868"/>
    </location>
</feature>
<feature type="region of interest" description="Disordered" evidence="7">
    <location>
        <begin position="1043"/>
        <end position="1066"/>
    </location>
</feature>
<feature type="compositionally biased region" description="Low complexity" evidence="7">
    <location>
        <begin position="951"/>
        <end position="963"/>
    </location>
</feature>
<dbReference type="FunFam" id="1.10.510.10:FF:000465">
    <property type="entry name" value="Non-specific serine/threonine protein kinase"/>
    <property type="match status" value="1"/>
</dbReference>
<keyword evidence="6" id="KW-0067">ATP-binding</keyword>
<dbReference type="InterPro" id="IPR000961">
    <property type="entry name" value="AGC-kinase_C"/>
</dbReference>
<feature type="compositionally biased region" description="Low complexity" evidence="7">
    <location>
        <begin position="449"/>
        <end position="464"/>
    </location>
</feature>
<evidence type="ECO:0000256" key="7">
    <source>
        <dbReference type="SAM" id="MobiDB-lite"/>
    </source>
</evidence>
<evidence type="ECO:0000256" key="2">
    <source>
        <dbReference type="ARBA" id="ARBA00022553"/>
    </source>
</evidence>
<dbReference type="SMART" id="SM00220">
    <property type="entry name" value="S_TKc"/>
    <property type="match status" value="1"/>
</dbReference>
<feature type="compositionally biased region" description="Polar residues" evidence="7">
    <location>
        <begin position="1078"/>
        <end position="1097"/>
    </location>
</feature>
<feature type="compositionally biased region" description="Polar residues" evidence="7">
    <location>
        <begin position="197"/>
        <end position="211"/>
    </location>
</feature>
<evidence type="ECO:0000313" key="10">
    <source>
        <dbReference type="EMBL" id="PLW12312.1"/>
    </source>
</evidence>
<evidence type="ECO:0000256" key="5">
    <source>
        <dbReference type="ARBA" id="ARBA00022777"/>
    </source>
</evidence>
<dbReference type="Pfam" id="PF00069">
    <property type="entry name" value="Pkinase"/>
    <property type="match status" value="1"/>
</dbReference>
<feature type="region of interest" description="Disordered" evidence="7">
    <location>
        <begin position="120"/>
        <end position="218"/>
    </location>
</feature>
<evidence type="ECO:0000256" key="3">
    <source>
        <dbReference type="ARBA" id="ARBA00022679"/>
    </source>
</evidence>
<feature type="region of interest" description="Disordered" evidence="7">
    <location>
        <begin position="849"/>
        <end position="1023"/>
    </location>
</feature>
<keyword evidence="3" id="KW-0808">Transferase</keyword>
<dbReference type="InterPro" id="IPR017892">
    <property type="entry name" value="Pkinase_C"/>
</dbReference>
<feature type="region of interest" description="Disordered" evidence="7">
    <location>
        <begin position="359"/>
        <end position="421"/>
    </location>
</feature>
<evidence type="ECO:0000313" key="11">
    <source>
        <dbReference type="Proteomes" id="UP000235392"/>
    </source>
</evidence>
<feature type="domain" description="AGC-kinase C-terminal" evidence="9">
    <location>
        <begin position="808"/>
        <end position="916"/>
    </location>
</feature>
<feature type="compositionally biased region" description="Acidic residues" evidence="7">
    <location>
        <begin position="984"/>
        <end position="1002"/>
    </location>
</feature>
<dbReference type="Pfam" id="PF00433">
    <property type="entry name" value="Pkinase_C"/>
    <property type="match status" value="1"/>
</dbReference>
<feature type="region of interest" description="Disordered" evidence="7">
    <location>
        <begin position="297"/>
        <end position="336"/>
    </location>
</feature>
<keyword evidence="2" id="KW-0597">Phosphoprotein</keyword>
<dbReference type="PROSITE" id="PS50011">
    <property type="entry name" value="PROTEIN_KINASE_DOM"/>
    <property type="match status" value="1"/>
</dbReference>
<dbReference type="InterPro" id="IPR011009">
    <property type="entry name" value="Kinase-like_dom_sf"/>
</dbReference>
<dbReference type="InterPro" id="IPR045270">
    <property type="entry name" value="STKc_AGC"/>
</dbReference>
<organism evidence="10 11">
    <name type="scientific">Puccinia coronata f. sp. avenae</name>
    <dbReference type="NCBI Taxonomy" id="200324"/>
    <lineage>
        <taxon>Eukaryota</taxon>
        <taxon>Fungi</taxon>
        <taxon>Dikarya</taxon>
        <taxon>Basidiomycota</taxon>
        <taxon>Pucciniomycotina</taxon>
        <taxon>Pucciniomycetes</taxon>
        <taxon>Pucciniales</taxon>
        <taxon>Pucciniaceae</taxon>
        <taxon>Puccinia</taxon>
    </lineage>
</organism>
<dbReference type="SMART" id="SM00133">
    <property type="entry name" value="S_TK_X"/>
    <property type="match status" value="1"/>
</dbReference>
<gene>
    <name evidence="10" type="ORF">PCASD_25720</name>
</gene>
<dbReference type="Gene3D" id="1.10.510.10">
    <property type="entry name" value="Transferase(Phosphotransferase) domain 1"/>
    <property type="match status" value="1"/>
</dbReference>
<feature type="compositionally biased region" description="Polar residues" evidence="7">
    <location>
        <begin position="473"/>
        <end position="484"/>
    </location>
</feature>
<name>A0A2N5SGE2_9BASI</name>
<feature type="compositionally biased region" description="Polar residues" evidence="7">
    <location>
        <begin position="135"/>
        <end position="144"/>
    </location>
</feature>
<feature type="compositionally biased region" description="Polar residues" evidence="7">
    <location>
        <begin position="1117"/>
        <end position="1130"/>
    </location>
</feature>
<dbReference type="InterPro" id="IPR000719">
    <property type="entry name" value="Prot_kinase_dom"/>
</dbReference>
<keyword evidence="5" id="KW-0418">Kinase</keyword>
<evidence type="ECO:0000256" key="6">
    <source>
        <dbReference type="ARBA" id="ARBA00022840"/>
    </source>
</evidence>
<dbReference type="PANTHER" id="PTHR24351">
    <property type="entry name" value="RIBOSOMAL PROTEIN S6 KINASE"/>
    <property type="match status" value="1"/>
</dbReference>
<keyword evidence="4" id="KW-0547">Nucleotide-binding</keyword>
<evidence type="ECO:0000259" key="9">
    <source>
        <dbReference type="PROSITE" id="PS51285"/>
    </source>
</evidence>
<dbReference type="GO" id="GO:0004674">
    <property type="term" value="F:protein serine/threonine kinase activity"/>
    <property type="evidence" value="ECO:0007669"/>
    <property type="project" value="UniProtKB-KW"/>
</dbReference>
<feature type="compositionally biased region" description="Basic residues" evidence="7">
    <location>
        <begin position="1105"/>
        <end position="1116"/>
    </location>
</feature>
<evidence type="ECO:0008006" key="12">
    <source>
        <dbReference type="Google" id="ProtNLM"/>
    </source>
</evidence>
<dbReference type="GO" id="GO:0005524">
    <property type="term" value="F:ATP binding"/>
    <property type="evidence" value="ECO:0007669"/>
    <property type="project" value="UniProtKB-KW"/>
</dbReference>
<proteinExistence type="predicted"/>
<feature type="compositionally biased region" description="Polar residues" evidence="7">
    <location>
        <begin position="359"/>
        <end position="377"/>
    </location>
</feature>
<evidence type="ECO:0000259" key="8">
    <source>
        <dbReference type="PROSITE" id="PS50011"/>
    </source>
</evidence>
<evidence type="ECO:0000256" key="1">
    <source>
        <dbReference type="ARBA" id="ARBA00022527"/>
    </source>
</evidence>
<keyword evidence="1" id="KW-0723">Serine/threonine-protein kinase</keyword>
<dbReference type="Proteomes" id="UP000235392">
    <property type="component" value="Unassembled WGS sequence"/>
</dbReference>
<dbReference type="PROSITE" id="PS00108">
    <property type="entry name" value="PROTEIN_KINASE_ST"/>
    <property type="match status" value="1"/>
</dbReference>
<protein>
    <recommendedName>
        <fullName evidence="12">Protein kinase domain-containing protein</fullName>
    </recommendedName>
</protein>
<dbReference type="CDD" id="cd05123">
    <property type="entry name" value="STKc_AGC"/>
    <property type="match status" value="1"/>
</dbReference>
<reference evidence="10 11" key="1">
    <citation type="submission" date="2017-11" db="EMBL/GenBank/DDBJ databases">
        <title>De novo assembly and phasing of dikaryotic genomes from two isolates of Puccinia coronata f. sp. avenae, the causal agent of oat crown rust.</title>
        <authorList>
            <person name="Miller M.E."/>
            <person name="Zhang Y."/>
            <person name="Omidvar V."/>
            <person name="Sperschneider J."/>
            <person name="Schwessinger B."/>
            <person name="Raley C."/>
            <person name="Palmer J.M."/>
            <person name="Garnica D."/>
            <person name="Upadhyaya N."/>
            <person name="Rathjen J."/>
            <person name="Taylor J.M."/>
            <person name="Park R.F."/>
            <person name="Dodds P.N."/>
            <person name="Hirsch C.D."/>
            <person name="Kianian S.F."/>
            <person name="Figueroa M."/>
        </authorList>
    </citation>
    <scope>NUCLEOTIDE SEQUENCE [LARGE SCALE GENOMIC DNA]</scope>
    <source>
        <strain evidence="10">12SD80</strain>
    </source>
</reference>
<dbReference type="SUPFAM" id="SSF56112">
    <property type="entry name" value="Protein kinase-like (PK-like)"/>
    <property type="match status" value="1"/>
</dbReference>
<feature type="domain" description="Protein kinase" evidence="8">
    <location>
        <begin position="531"/>
        <end position="807"/>
    </location>
</feature>
<dbReference type="Gene3D" id="3.30.200.20">
    <property type="entry name" value="Phosphorylase Kinase, domain 1"/>
    <property type="match status" value="1"/>
</dbReference>
<dbReference type="InterPro" id="IPR008271">
    <property type="entry name" value="Ser/Thr_kinase_AS"/>
</dbReference>